<sequence length="166" mass="18430">MKSVLSYDFELAVACSWSEFNSLPSPPLVAIILTSLASIVSKQIRSTIDQLRRSGYLKLALDFHPAQGEVCLTKTTPVKDSLGSGHASPSSHPLSKEVSKVCGKRIDIFRKFLCSDADGLDCSSNGWNVFAQQDDMKIYNMEMEDADAFIQSLKLTFMLHVPKRRL</sequence>
<name>A0A3P6PRE2_DIBLA</name>
<keyword evidence="2" id="KW-1185">Reference proteome</keyword>
<proteinExistence type="predicted"/>
<evidence type="ECO:0000313" key="1">
    <source>
        <dbReference type="EMBL" id="VDK29795.1"/>
    </source>
</evidence>
<reference evidence="1 2" key="1">
    <citation type="submission" date="2018-11" db="EMBL/GenBank/DDBJ databases">
        <authorList>
            <consortium name="Pathogen Informatics"/>
        </authorList>
    </citation>
    <scope>NUCLEOTIDE SEQUENCE [LARGE SCALE GENOMIC DNA]</scope>
</reference>
<dbReference type="Proteomes" id="UP000281553">
    <property type="component" value="Unassembled WGS sequence"/>
</dbReference>
<dbReference type="AlphaFoldDB" id="A0A3P6PRE2"/>
<accession>A0A3P6PRE2</accession>
<gene>
    <name evidence="1" type="ORF">DILT_LOCUS62</name>
</gene>
<protein>
    <submittedName>
        <fullName evidence="1">Uncharacterized protein</fullName>
    </submittedName>
</protein>
<dbReference type="EMBL" id="UYRU01000254">
    <property type="protein sequence ID" value="VDK29795.1"/>
    <property type="molecule type" value="Genomic_DNA"/>
</dbReference>
<evidence type="ECO:0000313" key="2">
    <source>
        <dbReference type="Proteomes" id="UP000281553"/>
    </source>
</evidence>
<organism evidence="1 2">
    <name type="scientific">Dibothriocephalus latus</name>
    <name type="common">Fish tapeworm</name>
    <name type="synonym">Diphyllobothrium latum</name>
    <dbReference type="NCBI Taxonomy" id="60516"/>
    <lineage>
        <taxon>Eukaryota</taxon>
        <taxon>Metazoa</taxon>
        <taxon>Spiralia</taxon>
        <taxon>Lophotrochozoa</taxon>
        <taxon>Platyhelminthes</taxon>
        <taxon>Cestoda</taxon>
        <taxon>Eucestoda</taxon>
        <taxon>Diphyllobothriidea</taxon>
        <taxon>Diphyllobothriidae</taxon>
        <taxon>Dibothriocephalus</taxon>
    </lineage>
</organism>